<sequence>MKRKLLTIIFFLTTILTFAQTEMFVNTEQLNIRSGAGSKYEVIGKLSRNEKITAISTEGKWTEIKLDNGTKGFVSTKFLSDTNEISKKEKSSNWPIILIIGGIILFSLFKKSNKGGSSNSSRMETIKQPKIAKLKLYMCSKCGDTVKQISSPKNTTTCHNKHFHSWIEIAIVGDNNYQCSKCGVTLQTENSPKNTTTCINNHFHSWTKL</sequence>
<dbReference type="Proteomes" id="UP000626242">
    <property type="component" value="Unassembled WGS sequence"/>
</dbReference>
<evidence type="ECO:0000256" key="2">
    <source>
        <dbReference type="SAM" id="SignalP"/>
    </source>
</evidence>
<keyword evidence="1" id="KW-0812">Transmembrane</keyword>
<evidence type="ECO:0000259" key="3">
    <source>
        <dbReference type="PROSITE" id="PS51781"/>
    </source>
</evidence>
<proteinExistence type="predicted"/>
<keyword evidence="5" id="KW-1185">Reference proteome</keyword>
<dbReference type="RefSeq" id="WP_251834264.1">
    <property type="nucleotide sequence ID" value="NZ_JACSPS010000005.1"/>
</dbReference>
<dbReference type="PROSITE" id="PS51781">
    <property type="entry name" value="SH3B"/>
    <property type="match status" value="1"/>
</dbReference>
<dbReference type="Gene3D" id="2.30.30.40">
    <property type="entry name" value="SH3 Domains"/>
    <property type="match status" value="1"/>
</dbReference>
<keyword evidence="2" id="KW-0732">Signal</keyword>
<keyword evidence="1" id="KW-1133">Transmembrane helix</keyword>
<feature type="chain" id="PRO_5047170445" evidence="2">
    <location>
        <begin position="20"/>
        <end position="209"/>
    </location>
</feature>
<feature type="domain" description="SH3b" evidence="3">
    <location>
        <begin position="20"/>
        <end position="83"/>
    </location>
</feature>
<feature type="signal peptide" evidence="2">
    <location>
        <begin position="1"/>
        <end position="19"/>
    </location>
</feature>
<reference evidence="4 5" key="1">
    <citation type="submission" date="2020-08" db="EMBL/GenBank/DDBJ databases">
        <title>A Genomic Blueprint of the Chicken Gut Microbiome.</title>
        <authorList>
            <person name="Gilroy R."/>
            <person name="Ravi A."/>
            <person name="Getino M."/>
            <person name="Pursley I."/>
            <person name="Horton D.L."/>
            <person name="Alikhan N.-F."/>
            <person name="Baker D."/>
            <person name="Gharbi K."/>
            <person name="Hall N."/>
            <person name="Watson M."/>
            <person name="Adriaenssens E.M."/>
            <person name="Foster-Nyarko E."/>
            <person name="Jarju S."/>
            <person name="Secka A."/>
            <person name="Antonio M."/>
            <person name="Oren A."/>
            <person name="Chaudhuri R."/>
            <person name="La Ragione R.M."/>
            <person name="Hildebrand F."/>
            <person name="Pallen M.J."/>
        </authorList>
    </citation>
    <scope>NUCLEOTIDE SEQUENCE [LARGE SCALE GENOMIC DNA]</scope>
    <source>
        <strain evidence="4 5">Sa1CVA4</strain>
    </source>
</reference>
<gene>
    <name evidence="4" type="ORF">H9628_11355</name>
</gene>
<evidence type="ECO:0000256" key="1">
    <source>
        <dbReference type="SAM" id="Phobius"/>
    </source>
</evidence>
<feature type="transmembrane region" description="Helical" evidence="1">
    <location>
        <begin position="92"/>
        <end position="109"/>
    </location>
</feature>
<dbReference type="InterPro" id="IPR003646">
    <property type="entry name" value="SH3-like_bac-type"/>
</dbReference>
<organism evidence="4 5">
    <name type="scientific">Kaistella pullorum</name>
    <dbReference type="NCBI Taxonomy" id="2763074"/>
    <lineage>
        <taxon>Bacteria</taxon>
        <taxon>Pseudomonadati</taxon>
        <taxon>Bacteroidota</taxon>
        <taxon>Flavobacteriia</taxon>
        <taxon>Flavobacteriales</taxon>
        <taxon>Weeksellaceae</taxon>
        <taxon>Chryseobacterium group</taxon>
        <taxon>Kaistella</taxon>
    </lineage>
</organism>
<keyword evidence="1" id="KW-0472">Membrane</keyword>
<evidence type="ECO:0000313" key="4">
    <source>
        <dbReference type="EMBL" id="MBD8019068.1"/>
    </source>
</evidence>
<accession>A0ABR8WQ48</accession>
<protein>
    <submittedName>
        <fullName evidence="4">SH3 domain-containing protein</fullName>
    </submittedName>
</protein>
<evidence type="ECO:0000313" key="5">
    <source>
        <dbReference type="Proteomes" id="UP000626242"/>
    </source>
</evidence>
<dbReference type="SMART" id="SM00287">
    <property type="entry name" value="SH3b"/>
    <property type="match status" value="1"/>
</dbReference>
<name>A0ABR8WQ48_9FLAO</name>
<dbReference type="EMBL" id="JACSPS010000005">
    <property type="protein sequence ID" value="MBD8019068.1"/>
    <property type="molecule type" value="Genomic_DNA"/>
</dbReference>
<dbReference type="Pfam" id="PF08239">
    <property type="entry name" value="SH3_3"/>
    <property type="match status" value="1"/>
</dbReference>
<comment type="caution">
    <text evidence="4">The sequence shown here is derived from an EMBL/GenBank/DDBJ whole genome shotgun (WGS) entry which is preliminary data.</text>
</comment>